<dbReference type="AlphaFoldDB" id="A0A8B8KWL0"/>
<reference evidence="2" key="1">
    <citation type="journal article" date="2019" name="Toxins">
        <title>Detection of Abrin-Like and Prepropulchellin-Like Toxin Genes and Transcripts Using Whole Genome Sequencing and Full-Length Transcript Sequencing of Abrus precatorius.</title>
        <authorList>
            <person name="Hovde B.T."/>
            <person name="Daligault H.E."/>
            <person name="Hanschen E.R."/>
            <person name="Kunde Y.A."/>
            <person name="Johnson M.B."/>
            <person name="Starkenburg S.R."/>
            <person name="Johnson S.L."/>
        </authorList>
    </citation>
    <scope>NUCLEOTIDE SEQUENCE [LARGE SCALE GENOMIC DNA]</scope>
</reference>
<dbReference type="RefSeq" id="XP_027348292.1">
    <property type="nucleotide sequence ID" value="XM_027492491.1"/>
</dbReference>
<evidence type="ECO:0000259" key="1">
    <source>
        <dbReference type="Pfam" id="PF13960"/>
    </source>
</evidence>
<gene>
    <name evidence="3" type="primary">LOC113859807</name>
</gene>
<accession>A0A8B8KWL0</accession>
<dbReference type="PANTHER" id="PTHR10775:SF180">
    <property type="entry name" value="TRANSPOSON, EN_SPM-LIKE, TRANSPOSASE-ASSOCIATED DOMAIN PROTEIN-RELATED"/>
    <property type="match status" value="1"/>
</dbReference>
<organism evidence="2 3">
    <name type="scientific">Abrus precatorius</name>
    <name type="common">Indian licorice</name>
    <name type="synonym">Glycine abrus</name>
    <dbReference type="NCBI Taxonomy" id="3816"/>
    <lineage>
        <taxon>Eukaryota</taxon>
        <taxon>Viridiplantae</taxon>
        <taxon>Streptophyta</taxon>
        <taxon>Embryophyta</taxon>
        <taxon>Tracheophyta</taxon>
        <taxon>Spermatophyta</taxon>
        <taxon>Magnoliopsida</taxon>
        <taxon>eudicotyledons</taxon>
        <taxon>Gunneridae</taxon>
        <taxon>Pentapetalae</taxon>
        <taxon>rosids</taxon>
        <taxon>fabids</taxon>
        <taxon>Fabales</taxon>
        <taxon>Fabaceae</taxon>
        <taxon>Papilionoideae</taxon>
        <taxon>50 kb inversion clade</taxon>
        <taxon>NPAAA clade</taxon>
        <taxon>indigoferoid/millettioid clade</taxon>
        <taxon>Abreae</taxon>
        <taxon>Abrus</taxon>
    </lineage>
</organism>
<name>A0A8B8KWL0_ABRPR</name>
<dbReference type="Pfam" id="PF02992">
    <property type="entry name" value="Transposase_21"/>
    <property type="match status" value="2"/>
</dbReference>
<sequence>MLPEDNMLPTRTYDAKQVLASIGLTHEKIHVCPNDCILFRKEYASLSQCPKCNESRYIKNKSTPTKVMWYFPVIPRLRRLFCTAENAKHMTWHAEGRIRDEKLRHPADSPQWKKFDDEYEDFAAETRNIRFALATDGMNPHGMQSSTRSTWPENGIEVYYGFRDEYFTLKAMLYGTINDFPAYGNLSGYSIKGQCACPICSKNTDYIRLEHCHKNGKKKDGINARLDLVKMRIRSDLAPVKKGKRTFLPPTACTLSRHEKRAFCEALYSVKVPEGYSSNIKSLVSLKDLKLKGLKSHDCHILMENLIPCAIRSILPKKVHVAITKLCFFFKTICSKVIDPAKLPALQNHISETLCELEMYFLPSFFDIIVHLTIQLVEETKLCGPAYM</sequence>
<protein>
    <submittedName>
        <fullName evidence="3">Uncharacterized protein LOC113859807</fullName>
    </submittedName>
</protein>
<dbReference type="InterPro" id="IPR025452">
    <property type="entry name" value="DUF4218"/>
</dbReference>
<dbReference type="KEGG" id="aprc:113859807"/>
<dbReference type="GeneID" id="113859807"/>
<dbReference type="PANTHER" id="PTHR10775">
    <property type="entry name" value="OS08G0208400 PROTEIN"/>
    <property type="match status" value="1"/>
</dbReference>
<dbReference type="Pfam" id="PF13960">
    <property type="entry name" value="DUF4218"/>
    <property type="match status" value="1"/>
</dbReference>
<dbReference type="Proteomes" id="UP000694853">
    <property type="component" value="Unplaced"/>
</dbReference>
<evidence type="ECO:0000313" key="3">
    <source>
        <dbReference type="RefSeq" id="XP_027348292.1"/>
    </source>
</evidence>
<dbReference type="InterPro" id="IPR004242">
    <property type="entry name" value="Transposase_21"/>
</dbReference>
<evidence type="ECO:0000313" key="2">
    <source>
        <dbReference type="Proteomes" id="UP000694853"/>
    </source>
</evidence>
<feature type="domain" description="DUF4218" evidence="1">
    <location>
        <begin position="333"/>
        <end position="386"/>
    </location>
</feature>
<proteinExistence type="predicted"/>
<keyword evidence="2" id="KW-1185">Reference proteome</keyword>
<reference evidence="3" key="2">
    <citation type="submission" date="2025-08" db="UniProtKB">
        <authorList>
            <consortium name="RefSeq"/>
        </authorList>
    </citation>
    <scope>IDENTIFICATION</scope>
    <source>
        <tissue evidence="3">Young leaves</tissue>
    </source>
</reference>
<dbReference type="OrthoDB" id="1424466at2759"/>